<dbReference type="InterPro" id="IPR050302">
    <property type="entry name" value="Rab_GAP_TBC_domain"/>
</dbReference>
<keyword evidence="5" id="KW-1185">Reference proteome</keyword>
<evidence type="ECO:0000313" key="4">
    <source>
        <dbReference type="EMBL" id="GAA5807249.1"/>
    </source>
</evidence>
<evidence type="ECO:0000259" key="3">
    <source>
        <dbReference type="PROSITE" id="PS50086"/>
    </source>
</evidence>
<feature type="coiled-coil region" evidence="1">
    <location>
        <begin position="452"/>
        <end position="592"/>
    </location>
</feature>
<organism evidence="4 5">
    <name type="scientific">Mucor flavus</name>
    <dbReference type="NCBI Taxonomy" id="439312"/>
    <lineage>
        <taxon>Eukaryota</taxon>
        <taxon>Fungi</taxon>
        <taxon>Fungi incertae sedis</taxon>
        <taxon>Mucoromycota</taxon>
        <taxon>Mucoromycotina</taxon>
        <taxon>Mucoromycetes</taxon>
        <taxon>Mucorales</taxon>
        <taxon>Mucorineae</taxon>
        <taxon>Mucoraceae</taxon>
        <taxon>Mucor</taxon>
    </lineage>
</organism>
<accession>A0ABP9YK60</accession>
<dbReference type="EMBL" id="BAABUK010000002">
    <property type="protein sequence ID" value="GAA5807249.1"/>
    <property type="molecule type" value="Genomic_DNA"/>
</dbReference>
<dbReference type="Gene3D" id="1.10.472.80">
    <property type="entry name" value="Ypt/Rab-GAP domain of gyp1p, domain 3"/>
    <property type="match status" value="1"/>
</dbReference>
<protein>
    <recommendedName>
        <fullName evidence="3">Rab-GAP TBC domain-containing protein</fullName>
    </recommendedName>
</protein>
<dbReference type="Gene3D" id="1.10.10.750">
    <property type="entry name" value="Ypt/Rab-GAP domain of gyp1p, domain 1"/>
    <property type="match status" value="1"/>
</dbReference>
<evidence type="ECO:0000256" key="2">
    <source>
        <dbReference type="SAM" id="MobiDB-lite"/>
    </source>
</evidence>
<feature type="region of interest" description="Disordered" evidence="2">
    <location>
        <begin position="58"/>
        <end position="89"/>
    </location>
</feature>
<keyword evidence="1" id="KW-0175">Coiled coil</keyword>
<dbReference type="PANTHER" id="PTHR47219:SF9">
    <property type="entry name" value="GTPASE ACTIVATING PROTEIN AND CENTROSOME-ASSOCIATED, ISOFORM B"/>
    <property type="match status" value="1"/>
</dbReference>
<dbReference type="PANTHER" id="PTHR47219">
    <property type="entry name" value="RAB GTPASE-ACTIVATING PROTEIN 1-LIKE"/>
    <property type="match status" value="1"/>
</dbReference>
<dbReference type="InterPro" id="IPR000195">
    <property type="entry name" value="Rab-GAP-TBC_dom"/>
</dbReference>
<proteinExistence type="predicted"/>
<dbReference type="Gene3D" id="1.10.8.270">
    <property type="entry name" value="putative rabgap domain of human tbc1 domain family member 14 like domains"/>
    <property type="match status" value="1"/>
</dbReference>
<evidence type="ECO:0000313" key="5">
    <source>
        <dbReference type="Proteomes" id="UP001473302"/>
    </source>
</evidence>
<dbReference type="Pfam" id="PF23436">
    <property type="entry name" value="RabGap-TBC_2"/>
    <property type="match status" value="1"/>
</dbReference>
<dbReference type="Proteomes" id="UP001473302">
    <property type="component" value="Unassembled WGS sequence"/>
</dbReference>
<dbReference type="PROSITE" id="PS50086">
    <property type="entry name" value="TBC_RABGAP"/>
    <property type="match status" value="1"/>
</dbReference>
<name>A0ABP9YK60_9FUNG</name>
<comment type="caution">
    <text evidence="4">The sequence shown here is derived from an EMBL/GenBank/DDBJ whole genome shotgun (WGS) entry which is preliminary data.</text>
</comment>
<evidence type="ECO:0000256" key="1">
    <source>
        <dbReference type="SAM" id="Coils"/>
    </source>
</evidence>
<dbReference type="SMART" id="SM00164">
    <property type="entry name" value="TBC"/>
    <property type="match status" value="1"/>
</dbReference>
<dbReference type="InterPro" id="IPR035969">
    <property type="entry name" value="Rab-GAP_TBC_sf"/>
</dbReference>
<dbReference type="SUPFAM" id="SSF47923">
    <property type="entry name" value="Ypt/Rab-GAP domain of gyp1p"/>
    <property type="match status" value="2"/>
</dbReference>
<reference evidence="4 5" key="1">
    <citation type="submission" date="2024-04" db="EMBL/GenBank/DDBJ databases">
        <title>genome sequences of Mucor flavus KT1a and Helicostylum pulchrum KT1b strains isolated from the surface of a dry-aged beef.</title>
        <authorList>
            <person name="Toyotome T."/>
            <person name="Hosono M."/>
            <person name="Torimaru M."/>
            <person name="Fukuda K."/>
            <person name="Mikami N."/>
        </authorList>
    </citation>
    <scope>NUCLEOTIDE SEQUENCE [LARGE SCALE GENOMIC DNA]</scope>
    <source>
        <strain evidence="4 5">KT1a</strain>
    </source>
</reference>
<gene>
    <name evidence="4" type="ORF">MFLAVUS_000605</name>
</gene>
<sequence length="597" mass="69001">MSQQSTVPEHHVHVEPSVINDFDLDVVDEALHHPDKAEYTDHFGFTVQVRTDNEYDADTTDSEYEDASSVKNKSPPQKDTAAVVPEDPVLPDSCSSSIINANEDWQLISSTPIKTSTSYYDMLISKCTRSSNDSEKQAQLKQETSHNLELLKEKSLQQEETDWEFWSNVISDFDRVHRTEQAKFRRLLGVGVPSSLRGMLWQIFSNSKSNSELIENEYRELLNSTSSHEKLIRRDLSRTFPNLDYFKEPGGEGQEMLFNVIKAYSLFDPQVGYCQGLHFVVGVLLLHMPDEAAFCVLIKLMSQYDLRGQFTPQMETLHERLFQFNQLLLHFLPQVHRHLDAQGVLATMYASQWFMTLFAYRCPLDLVFRVFDLVFVEGSQIVINFALALMKKNQQVILSLEFESLLEFFSSNIFDAYKDNACQFVQDAYSFDIPPRLLQKLSKQYVLEAARIAKIQSMEDNMKRENIELTEQVKKLKKSYKTLELEHQDVAKQMIDAKMSMASLAAENQQLKHELNQMKREMVKIKASMDDESHYRFSELASQNAQLVGDNSELQDRLSELESALIDMKLKYAESENDYEVMKQKLHEAQKLSLFKK</sequence>
<feature type="domain" description="Rab-GAP TBC" evidence="3">
    <location>
        <begin position="191"/>
        <end position="378"/>
    </location>
</feature>